<organism evidence="5 6">
    <name type="scientific">Xenopus tropicalis</name>
    <name type="common">Western clawed frog</name>
    <name type="synonym">Silurana tropicalis</name>
    <dbReference type="NCBI Taxonomy" id="8364"/>
    <lineage>
        <taxon>Eukaryota</taxon>
        <taxon>Metazoa</taxon>
        <taxon>Chordata</taxon>
        <taxon>Craniata</taxon>
        <taxon>Vertebrata</taxon>
        <taxon>Euteleostomi</taxon>
        <taxon>Amphibia</taxon>
        <taxon>Batrachia</taxon>
        <taxon>Anura</taxon>
        <taxon>Pipoidea</taxon>
        <taxon>Pipidae</taxon>
        <taxon>Xenopodinae</taxon>
        <taxon>Xenopus</taxon>
        <taxon>Silurana</taxon>
    </lineage>
</organism>
<evidence type="ECO:0000256" key="2">
    <source>
        <dbReference type="SAM" id="MobiDB-lite"/>
    </source>
</evidence>
<keyword evidence="3" id="KW-0732">Signal</keyword>
<dbReference type="PANTHER" id="PTHR11461">
    <property type="entry name" value="SERINE PROTEASE INHIBITOR, SERPIN"/>
    <property type="match status" value="1"/>
</dbReference>
<evidence type="ECO:0000256" key="1">
    <source>
        <dbReference type="RuleBase" id="RU000411"/>
    </source>
</evidence>
<dbReference type="OMA" id="NMWKETV"/>
<dbReference type="GeneID" id="100170598"/>
<dbReference type="RefSeq" id="XP_002937193.2">
    <property type="nucleotide sequence ID" value="XM_002937147.5"/>
</dbReference>
<dbReference type="Proteomes" id="UP000008143">
    <property type="component" value="Chromosome 2"/>
</dbReference>
<feature type="compositionally biased region" description="Basic and acidic residues" evidence="2">
    <location>
        <begin position="26"/>
        <end position="37"/>
    </location>
</feature>
<dbReference type="GO" id="GO:0005615">
    <property type="term" value="C:extracellular space"/>
    <property type="evidence" value="ECO:0000318"/>
    <property type="project" value="GO_Central"/>
</dbReference>
<evidence type="ECO:0000313" key="5">
    <source>
        <dbReference type="Proteomes" id="UP000008143"/>
    </source>
</evidence>
<dbReference type="Pfam" id="PF00079">
    <property type="entry name" value="Serpin"/>
    <property type="match status" value="1"/>
</dbReference>
<accession>A0A8J0QQ54</accession>
<dbReference type="CDD" id="cd02053">
    <property type="entry name" value="serpinF2_A2AP"/>
    <property type="match status" value="1"/>
</dbReference>
<feature type="compositionally biased region" description="Polar residues" evidence="2">
    <location>
        <begin position="73"/>
        <end position="90"/>
    </location>
</feature>
<evidence type="ECO:0000313" key="6">
    <source>
        <dbReference type="RefSeq" id="XP_002937193.2"/>
    </source>
</evidence>
<feature type="compositionally biased region" description="Basic and acidic residues" evidence="2">
    <location>
        <begin position="149"/>
        <end position="191"/>
    </location>
</feature>
<keyword evidence="5" id="KW-1185">Reference proteome</keyword>
<feature type="compositionally biased region" description="Acidic residues" evidence="2">
    <location>
        <begin position="112"/>
        <end position="127"/>
    </location>
</feature>
<dbReference type="AlphaFoldDB" id="A0A8J0QQ54"/>
<protein>
    <submittedName>
        <fullName evidence="6">Alpha-2-antiplasmin</fullName>
    </submittedName>
</protein>
<evidence type="ECO:0000259" key="4">
    <source>
        <dbReference type="SMART" id="SM00093"/>
    </source>
</evidence>
<feature type="chain" id="PRO_5035244757" evidence="3">
    <location>
        <begin position="22"/>
        <end position="594"/>
    </location>
</feature>
<dbReference type="InterPro" id="IPR042185">
    <property type="entry name" value="Serpin_sf_2"/>
</dbReference>
<reference evidence="6" key="1">
    <citation type="submission" date="2025-08" db="UniProtKB">
        <authorList>
            <consortium name="RefSeq"/>
        </authorList>
    </citation>
    <scope>IDENTIFICATION</scope>
    <source>
        <strain evidence="6">Nigerian</strain>
        <tissue evidence="6">Liver and blood</tissue>
    </source>
</reference>
<dbReference type="AGR" id="Xenbase:XB-GENE-877015"/>
<feature type="domain" description="Serpin" evidence="4">
    <location>
        <begin position="228"/>
        <end position="572"/>
    </location>
</feature>
<name>A0A8J0QQ54_XENTR</name>
<evidence type="ECO:0000256" key="3">
    <source>
        <dbReference type="SAM" id="SignalP"/>
    </source>
</evidence>
<dbReference type="Gene3D" id="2.30.39.10">
    <property type="entry name" value="Alpha-1-antitrypsin, domain 1"/>
    <property type="match status" value="1"/>
</dbReference>
<dbReference type="Gene3D" id="3.30.497.10">
    <property type="entry name" value="Antithrombin, subunit I, domain 2"/>
    <property type="match status" value="1"/>
</dbReference>
<gene>
    <name evidence="6 7" type="primary">serpinf2</name>
</gene>
<evidence type="ECO:0000313" key="7">
    <source>
        <dbReference type="Xenbase" id="XB-GENE-877015"/>
    </source>
</evidence>
<dbReference type="OrthoDB" id="9947020at2759"/>
<dbReference type="PROSITE" id="PS51257">
    <property type="entry name" value="PROKAR_LIPOPROTEIN"/>
    <property type="match status" value="1"/>
</dbReference>
<dbReference type="KEGG" id="xtr:100170598"/>
<proteinExistence type="inferred from homology"/>
<comment type="similarity">
    <text evidence="1">Belongs to the serpin family.</text>
</comment>
<dbReference type="SUPFAM" id="SSF56574">
    <property type="entry name" value="Serpins"/>
    <property type="match status" value="1"/>
</dbReference>
<dbReference type="InterPro" id="IPR036186">
    <property type="entry name" value="Serpin_sf"/>
</dbReference>
<feature type="region of interest" description="Disordered" evidence="2">
    <location>
        <begin position="26"/>
        <end position="192"/>
    </location>
</feature>
<dbReference type="GO" id="GO:0004867">
    <property type="term" value="F:serine-type endopeptidase inhibitor activity"/>
    <property type="evidence" value="ECO:0000318"/>
    <property type="project" value="GO_Central"/>
</dbReference>
<dbReference type="GO" id="GO:0051918">
    <property type="term" value="P:negative regulation of fibrinolysis"/>
    <property type="evidence" value="ECO:0007669"/>
    <property type="project" value="InterPro"/>
</dbReference>
<feature type="signal peptide" evidence="3">
    <location>
        <begin position="1"/>
        <end position="21"/>
    </location>
</feature>
<dbReference type="InterPro" id="IPR000215">
    <property type="entry name" value="Serpin_fam"/>
</dbReference>
<dbReference type="CTD" id="5345"/>
<dbReference type="PANTHER" id="PTHR11461:SF20">
    <property type="entry name" value="ALPHA-2-ANTIPLASMIN"/>
    <property type="match status" value="1"/>
</dbReference>
<dbReference type="PROSITE" id="PS00284">
    <property type="entry name" value="SERPIN"/>
    <property type="match status" value="1"/>
</dbReference>
<dbReference type="GO" id="GO:0050820">
    <property type="term" value="P:positive regulation of coagulation"/>
    <property type="evidence" value="ECO:0000318"/>
    <property type="project" value="GO_Central"/>
</dbReference>
<dbReference type="SMART" id="SM00093">
    <property type="entry name" value="SERPIN"/>
    <property type="match status" value="1"/>
</dbReference>
<dbReference type="InterPro" id="IPR033833">
    <property type="entry name" value="Alpha2AP_serpin_dom"/>
</dbReference>
<dbReference type="InterPro" id="IPR023796">
    <property type="entry name" value="Serpin_dom"/>
</dbReference>
<sequence length="594" mass="65650">MGRLLLLLGLIALSGIACSSAQNTEVPHDANTEDDHVTTQNYETTDTTTVTTSAPENSTSDTWEELHPHKTTACPTNDFETTTSSDNLGSDVQLEQGAEDKGEVGPDGGEAGPDEGEAGPDEGEAGPDEGIAGPDEGIAGPDEGIAGPDEGKAEPDEGPDEGKEEGPDEGKERPDKLKEGVDEEHSGEVDPSKLVLDDNNEVEQESCDENASLEEMRKFSQAITFFSIDLLKEIDPESKKPSVVMSPFSIALGLLQLSLGAGKEMQNKLMETLHVESLHCLHNKLKTVRKELSKSILRTATRIYLKKGFQIKDSFLKSSEKWYGSKPLHLGGSKKKNLESINKWVKDITEGQIPHFLSDLPQDVLLILLNAMHFKGVWKNTFDPSLTSEDSFYINDDMSVPVEMMSAQKYPFSWFFLESIESQVAKFQFKGNMSFVVLMPYSSTWNLSKLLANFSQSDLYSRFPREKNTNLKMPKLNLDYKLELRNPLTNLGLGQLFTNPDLSGITNEALVVSSIQHQSSLELNEEGVEASAVTAVITSRSHSVYRINRPFLFFLFEDTMGIPLFMGHVRNPNPGFQKTGFKDPKNFDKGFLPK</sequence>
<feature type="compositionally biased region" description="Low complexity" evidence="2">
    <location>
        <begin position="38"/>
        <end position="52"/>
    </location>
</feature>
<dbReference type="InterPro" id="IPR042178">
    <property type="entry name" value="Serpin_sf_1"/>
</dbReference>
<dbReference type="Xenbase" id="XB-GENE-877015">
    <property type="gene designation" value="serpinf2"/>
</dbReference>
<dbReference type="InterPro" id="IPR023795">
    <property type="entry name" value="Serpin_CS"/>
</dbReference>